<evidence type="ECO:0000256" key="16">
    <source>
        <dbReference type="RuleBase" id="RU004196"/>
    </source>
</evidence>
<dbReference type="SUPFAM" id="SSF117018">
    <property type="entry name" value="ATP-dependent DNA ligase DNA-binding domain"/>
    <property type="match status" value="1"/>
</dbReference>
<dbReference type="Gene3D" id="3.30.470.30">
    <property type="entry name" value="DNA ligase/mRNA capping enzyme"/>
    <property type="match status" value="1"/>
</dbReference>
<protein>
    <recommendedName>
        <fullName evidence="14">Probable DNA ligase</fullName>
        <ecNumber evidence="14">6.5.1.1</ecNumber>
    </recommendedName>
    <alternativeName>
        <fullName evidence="14">Polydeoxyribonucleotide synthase [ATP]</fullName>
    </alternativeName>
</protein>
<dbReference type="GO" id="GO:0006310">
    <property type="term" value="P:DNA recombination"/>
    <property type="evidence" value="ECO:0007669"/>
    <property type="project" value="UniProtKB-UniRule"/>
</dbReference>
<keyword evidence="6 14" id="KW-0227">DNA damage</keyword>
<dbReference type="Pfam" id="PF01068">
    <property type="entry name" value="DNA_ligase_A_M"/>
    <property type="match status" value="1"/>
</dbReference>
<feature type="active site" description="N6-AMP-lysine intermediate" evidence="14">
    <location>
        <position position="215"/>
    </location>
</feature>
<dbReference type="InterPro" id="IPR000977">
    <property type="entry name" value="DNA_ligase_ATP-dep"/>
</dbReference>
<comment type="caution">
    <text evidence="18">The sequence shown here is derived from an EMBL/GenBank/DDBJ whole genome shotgun (WGS) entry which is preliminary data.</text>
</comment>
<dbReference type="RefSeq" id="WP_203908415.1">
    <property type="nucleotide sequence ID" value="NZ_BONY01000013.1"/>
</dbReference>
<keyword evidence="2 14" id="KW-0132">Cell division</keyword>
<keyword evidence="19" id="KW-1185">Reference proteome</keyword>
<dbReference type="SUPFAM" id="SSF50249">
    <property type="entry name" value="Nucleic acid-binding proteins"/>
    <property type="match status" value="1"/>
</dbReference>
<keyword evidence="11 14" id="KW-0131">Cell cycle</keyword>
<dbReference type="InterPro" id="IPR050191">
    <property type="entry name" value="ATP-dep_DNA_ligase"/>
</dbReference>
<comment type="cofactor">
    <cofactor evidence="14">
        <name>Mg(2+)</name>
        <dbReference type="ChEBI" id="CHEBI:18420"/>
    </cofactor>
</comment>
<evidence type="ECO:0000256" key="5">
    <source>
        <dbReference type="ARBA" id="ARBA00022741"/>
    </source>
</evidence>
<dbReference type="CDD" id="cd07901">
    <property type="entry name" value="Adenylation_DNA_ligase_Arch_LigB"/>
    <property type="match status" value="1"/>
</dbReference>
<proteinExistence type="inferred from homology"/>
<gene>
    <name evidence="18" type="primary">ligB</name>
    <name evidence="14" type="synonym">lig</name>
    <name evidence="18" type="ORF">Rhe02_26010</name>
</gene>
<dbReference type="GO" id="GO:0003910">
    <property type="term" value="F:DNA ligase (ATP) activity"/>
    <property type="evidence" value="ECO:0007669"/>
    <property type="project" value="UniProtKB-UniRule"/>
</dbReference>
<feature type="binding site" evidence="14">
    <location>
        <position position="264"/>
    </location>
    <ligand>
        <name>ATP</name>
        <dbReference type="ChEBI" id="CHEBI:30616"/>
    </ligand>
</feature>
<evidence type="ECO:0000256" key="11">
    <source>
        <dbReference type="ARBA" id="ARBA00023306"/>
    </source>
</evidence>
<evidence type="ECO:0000313" key="18">
    <source>
        <dbReference type="EMBL" id="GIH04534.1"/>
    </source>
</evidence>
<feature type="binding site" evidence="14">
    <location>
        <position position="375"/>
    </location>
    <ligand>
        <name>ATP</name>
        <dbReference type="ChEBI" id="CHEBI:30616"/>
    </ligand>
</feature>
<dbReference type="PANTHER" id="PTHR45674">
    <property type="entry name" value="DNA LIGASE 1/3 FAMILY MEMBER"/>
    <property type="match status" value="1"/>
</dbReference>
<feature type="binding site" evidence="14">
    <location>
        <position position="297"/>
    </location>
    <ligand>
        <name>ATP</name>
        <dbReference type="ChEBI" id="CHEBI:30616"/>
    </ligand>
</feature>
<evidence type="ECO:0000256" key="9">
    <source>
        <dbReference type="ARBA" id="ARBA00023172"/>
    </source>
</evidence>
<dbReference type="InterPro" id="IPR012308">
    <property type="entry name" value="DNA_ligase_ATP-dep_N"/>
</dbReference>
<evidence type="ECO:0000256" key="2">
    <source>
        <dbReference type="ARBA" id="ARBA00022618"/>
    </source>
</evidence>
<dbReference type="Proteomes" id="UP000612899">
    <property type="component" value="Unassembled WGS sequence"/>
</dbReference>
<evidence type="ECO:0000256" key="12">
    <source>
        <dbReference type="ARBA" id="ARBA00034003"/>
    </source>
</evidence>
<keyword evidence="4 14" id="KW-0479">Metal-binding</keyword>
<evidence type="ECO:0000256" key="7">
    <source>
        <dbReference type="ARBA" id="ARBA00022840"/>
    </source>
</evidence>
<keyword evidence="3 14" id="KW-0235">DNA replication</keyword>
<dbReference type="CDD" id="cd07972">
    <property type="entry name" value="OBF_DNA_ligase_Arch_LigB"/>
    <property type="match status" value="1"/>
</dbReference>
<evidence type="ECO:0000256" key="6">
    <source>
        <dbReference type="ARBA" id="ARBA00022763"/>
    </source>
</evidence>
<dbReference type="AlphaFoldDB" id="A0A8J3Q6Y0"/>
<dbReference type="InterPro" id="IPR012309">
    <property type="entry name" value="DNA_ligase_ATP-dep_C"/>
</dbReference>
<dbReference type="PANTHER" id="PTHR45674:SF13">
    <property type="entry name" value="DNA LIGASE-RELATED"/>
    <property type="match status" value="1"/>
</dbReference>
<dbReference type="InterPro" id="IPR022865">
    <property type="entry name" value="DNA_ligae_ATP-dep_bac/arc"/>
</dbReference>
<keyword evidence="9 14" id="KW-0233">DNA recombination</keyword>
<evidence type="ECO:0000256" key="4">
    <source>
        <dbReference type="ARBA" id="ARBA00022723"/>
    </source>
</evidence>
<feature type="binding site" evidence="14">
    <location>
        <position position="235"/>
    </location>
    <ligand>
        <name>ATP</name>
        <dbReference type="ChEBI" id="CHEBI:30616"/>
    </ligand>
</feature>
<name>A0A8J3Q6Y0_9ACTN</name>
<evidence type="ECO:0000256" key="13">
    <source>
        <dbReference type="ARBA" id="ARBA00054532"/>
    </source>
</evidence>
<dbReference type="GO" id="GO:0051301">
    <property type="term" value="P:cell division"/>
    <property type="evidence" value="ECO:0007669"/>
    <property type="project" value="UniProtKB-KW"/>
</dbReference>
<feature type="binding site" evidence="14">
    <location>
        <position position="220"/>
    </location>
    <ligand>
        <name>ATP</name>
        <dbReference type="ChEBI" id="CHEBI:30616"/>
    </ligand>
</feature>
<evidence type="ECO:0000256" key="10">
    <source>
        <dbReference type="ARBA" id="ARBA00023204"/>
    </source>
</evidence>
<evidence type="ECO:0000256" key="3">
    <source>
        <dbReference type="ARBA" id="ARBA00022705"/>
    </source>
</evidence>
<keyword evidence="8 14" id="KW-0460">Magnesium</keyword>
<keyword evidence="7 14" id="KW-0067">ATP-binding</keyword>
<dbReference type="NCBIfam" id="NF002868">
    <property type="entry name" value="PRK03180.1"/>
    <property type="match status" value="1"/>
</dbReference>
<dbReference type="InterPro" id="IPR016059">
    <property type="entry name" value="DNA_ligase_ATP-dep_CS"/>
</dbReference>
<dbReference type="InterPro" id="IPR012310">
    <property type="entry name" value="DNA_ligase_ATP-dep_cent"/>
</dbReference>
<dbReference type="FunFam" id="2.40.50.140:FF:000163">
    <property type="entry name" value="Probable DNA ligase"/>
    <property type="match status" value="1"/>
</dbReference>
<evidence type="ECO:0000256" key="8">
    <source>
        <dbReference type="ARBA" id="ARBA00022842"/>
    </source>
</evidence>
<keyword evidence="5 14" id="KW-0547">Nucleotide-binding</keyword>
<comment type="catalytic activity">
    <reaction evidence="12 14 15">
        <text>ATP + (deoxyribonucleotide)n-3'-hydroxyl + 5'-phospho-(deoxyribonucleotide)m = (deoxyribonucleotide)n+m + AMP + diphosphate.</text>
        <dbReference type="EC" id="6.5.1.1"/>
    </reaction>
</comment>
<evidence type="ECO:0000256" key="14">
    <source>
        <dbReference type="HAMAP-Rule" id="MF_00407"/>
    </source>
</evidence>
<dbReference type="EC" id="6.5.1.1" evidence="14"/>
<evidence type="ECO:0000259" key="17">
    <source>
        <dbReference type="PROSITE" id="PS50160"/>
    </source>
</evidence>
<comment type="similarity">
    <text evidence="14 16">Belongs to the ATP-dependent DNA ligase family.</text>
</comment>
<dbReference type="InterPro" id="IPR036599">
    <property type="entry name" value="DNA_ligase_N_sf"/>
</dbReference>
<feature type="binding site" evidence="14">
    <location>
        <position position="213"/>
    </location>
    <ligand>
        <name>ATP</name>
        <dbReference type="ChEBI" id="CHEBI:30616"/>
    </ligand>
</feature>
<dbReference type="Pfam" id="PF04675">
    <property type="entry name" value="DNA_ligase_A_N"/>
    <property type="match status" value="1"/>
</dbReference>
<dbReference type="Gene3D" id="1.10.3260.10">
    <property type="entry name" value="DNA ligase, ATP-dependent, N-terminal domain"/>
    <property type="match status" value="1"/>
</dbReference>
<dbReference type="EMBL" id="BONY01000013">
    <property type="protein sequence ID" value="GIH04534.1"/>
    <property type="molecule type" value="Genomic_DNA"/>
</dbReference>
<dbReference type="GO" id="GO:0006260">
    <property type="term" value="P:DNA replication"/>
    <property type="evidence" value="ECO:0007669"/>
    <property type="project" value="UniProtKB-UniRule"/>
</dbReference>
<evidence type="ECO:0000313" key="19">
    <source>
        <dbReference type="Proteomes" id="UP000612899"/>
    </source>
</evidence>
<evidence type="ECO:0000256" key="15">
    <source>
        <dbReference type="RuleBase" id="RU000617"/>
    </source>
</evidence>
<comment type="function">
    <text evidence="13 14">DNA ligase that seals nicks in double-stranded DNA during DNA replication, DNA recombination and DNA repair.</text>
</comment>
<dbReference type="Gene3D" id="2.40.50.140">
    <property type="entry name" value="Nucleic acid-binding proteins"/>
    <property type="match status" value="1"/>
</dbReference>
<sequence length="503" mass="53230">MLFADLAATSVAVAATSGRKAKIDLLAQALRLLGERGDPEEIAAGSAYLSGELRQRQIGLGWAGLRDLPAAAPVATLSVVDVDRGFARIGAASGQGSQARRRVEVQALFGAATAGEQKMLSALVGGELRQGAQAGLLADAIAVAAGVAPVAIRRALLLSGDLKTVAVAALTGGEPALTGFSLSVGRPIAPMLAQSAPDIEAAIEATGVPAAVDAKLDGVRIQVHRDGEEIAVFSRSLDDLTSRMPEIVAAVRELRVRSVVLDGEALALDPAGRPLPFQETASRATRRESGLLKAFFFDLLHVDGADLIDEPGAQRWPALDLTVPEGMRVSRTIVQDPAQAALAYRAALDAGQEGVVVKSARAAYDVGRRGSGWVKVKPRHTLDLVILAAEWGHGRRSGWLSNLHLGARDPQGGFVMLGKTFKGLTDKMLTWQTERLQQLAVERNDWVVTVRPELVVEIAFDGVQRSSRYPGGVALRFARVLRYREDKGAAEADTVDAVRALLM</sequence>
<dbReference type="HAMAP" id="MF_00407">
    <property type="entry name" value="DNA_ligase"/>
    <property type="match status" value="1"/>
</dbReference>
<dbReference type="GO" id="GO:0071897">
    <property type="term" value="P:DNA biosynthetic process"/>
    <property type="evidence" value="ECO:0007669"/>
    <property type="project" value="InterPro"/>
</dbReference>
<dbReference type="GO" id="GO:0003677">
    <property type="term" value="F:DNA binding"/>
    <property type="evidence" value="ECO:0007669"/>
    <property type="project" value="InterPro"/>
</dbReference>
<reference evidence="18" key="1">
    <citation type="submission" date="2021-01" db="EMBL/GenBank/DDBJ databases">
        <title>Whole genome shotgun sequence of Rhizocola hellebori NBRC 109834.</title>
        <authorList>
            <person name="Komaki H."/>
            <person name="Tamura T."/>
        </authorList>
    </citation>
    <scope>NUCLEOTIDE SEQUENCE</scope>
    <source>
        <strain evidence="18">NBRC 109834</strain>
    </source>
</reference>
<keyword evidence="1 14" id="KW-0436">Ligase</keyword>
<dbReference type="GO" id="GO:0046872">
    <property type="term" value="F:metal ion binding"/>
    <property type="evidence" value="ECO:0007669"/>
    <property type="project" value="UniProtKB-KW"/>
</dbReference>
<keyword evidence="10 14" id="KW-0234">DNA repair</keyword>
<organism evidence="18 19">
    <name type="scientific">Rhizocola hellebori</name>
    <dbReference type="NCBI Taxonomy" id="1392758"/>
    <lineage>
        <taxon>Bacteria</taxon>
        <taxon>Bacillati</taxon>
        <taxon>Actinomycetota</taxon>
        <taxon>Actinomycetes</taxon>
        <taxon>Micromonosporales</taxon>
        <taxon>Micromonosporaceae</taxon>
        <taxon>Rhizocola</taxon>
    </lineage>
</organism>
<dbReference type="PROSITE" id="PS50160">
    <property type="entry name" value="DNA_LIGASE_A3"/>
    <property type="match status" value="1"/>
</dbReference>
<feature type="binding site" evidence="14">
    <location>
        <position position="369"/>
    </location>
    <ligand>
        <name>ATP</name>
        <dbReference type="ChEBI" id="CHEBI:30616"/>
    </ligand>
</feature>
<dbReference type="GO" id="GO:0006281">
    <property type="term" value="P:DNA repair"/>
    <property type="evidence" value="ECO:0007669"/>
    <property type="project" value="UniProtKB-UniRule"/>
</dbReference>
<feature type="domain" description="ATP-dependent DNA ligase family profile" evidence="17">
    <location>
        <begin position="295"/>
        <end position="409"/>
    </location>
</feature>
<dbReference type="SUPFAM" id="SSF56091">
    <property type="entry name" value="DNA ligase/mRNA capping enzyme, catalytic domain"/>
    <property type="match status" value="1"/>
</dbReference>
<dbReference type="NCBIfam" id="TIGR00574">
    <property type="entry name" value="dnl1"/>
    <property type="match status" value="1"/>
</dbReference>
<dbReference type="PROSITE" id="PS00697">
    <property type="entry name" value="DNA_LIGASE_A1"/>
    <property type="match status" value="1"/>
</dbReference>
<dbReference type="InterPro" id="IPR012340">
    <property type="entry name" value="NA-bd_OB-fold"/>
</dbReference>
<dbReference type="Pfam" id="PF04679">
    <property type="entry name" value="DNA_ligase_A_C"/>
    <property type="match status" value="1"/>
</dbReference>
<accession>A0A8J3Q6Y0</accession>
<dbReference type="GO" id="GO:0005524">
    <property type="term" value="F:ATP binding"/>
    <property type="evidence" value="ECO:0007669"/>
    <property type="project" value="UniProtKB-UniRule"/>
</dbReference>
<evidence type="ECO:0000256" key="1">
    <source>
        <dbReference type="ARBA" id="ARBA00022598"/>
    </source>
</evidence>